<reference evidence="3 4" key="1">
    <citation type="journal article" date="2016" name="Nat. Commun.">
        <title>Thousands of microbial genomes shed light on interconnected biogeochemical processes in an aquifer system.</title>
        <authorList>
            <person name="Anantharaman K."/>
            <person name="Brown C.T."/>
            <person name="Hug L.A."/>
            <person name="Sharon I."/>
            <person name="Castelle C.J."/>
            <person name="Probst A.J."/>
            <person name="Thomas B.C."/>
            <person name="Singh A."/>
            <person name="Wilkins M.J."/>
            <person name="Karaoz U."/>
            <person name="Brodie E.L."/>
            <person name="Williams K.H."/>
            <person name="Hubbard S.S."/>
            <person name="Banfield J.F."/>
        </authorList>
    </citation>
    <scope>NUCLEOTIDE SEQUENCE [LARGE SCALE GENOMIC DNA]</scope>
</reference>
<dbReference type="SMART" id="SM00465">
    <property type="entry name" value="GIYc"/>
    <property type="match status" value="1"/>
</dbReference>
<dbReference type="GO" id="GO:0006289">
    <property type="term" value="P:nucleotide-excision repair"/>
    <property type="evidence" value="ECO:0007669"/>
    <property type="project" value="InterPro"/>
</dbReference>
<evidence type="ECO:0000259" key="2">
    <source>
        <dbReference type="PROSITE" id="PS50165"/>
    </source>
</evidence>
<dbReference type="InterPro" id="IPR001162">
    <property type="entry name" value="UvrC_RNase_H_dom"/>
</dbReference>
<evidence type="ECO:0000313" key="4">
    <source>
        <dbReference type="Proteomes" id="UP000176914"/>
    </source>
</evidence>
<dbReference type="Proteomes" id="UP000176914">
    <property type="component" value="Unassembled WGS sequence"/>
</dbReference>
<dbReference type="Gene3D" id="3.40.1440.10">
    <property type="entry name" value="GIY-YIG endonuclease"/>
    <property type="match status" value="1"/>
</dbReference>
<evidence type="ECO:0008006" key="5">
    <source>
        <dbReference type="Google" id="ProtNLM"/>
    </source>
</evidence>
<dbReference type="InterPro" id="IPR000305">
    <property type="entry name" value="GIY-YIG_endonuc"/>
</dbReference>
<dbReference type="Gene3D" id="3.30.420.340">
    <property type="entry name" value="UvrC, RNAse H endonuclease domain"/>
    <property type="match status" value="1"/>
</dbReference>
<dbReference type="CDD" id="cd10434">
    <property type="entry name" value="GIY-YIG_UvrC_Cho"/>
    <property type="match status" value="1"/>
</dbReference>
<feature type="domain" description="GIY-YIG" evidence="1">
    <location>
        <begin position="13"/>
        <end position="93"/>
    </location>
</feature>
<dbReference type="SUPFAM" id="SSF82771">
    <property type="entry name" value="GIY-YIG endonuclease"/>
    <property type="match status" value="1"/>
</dbReference>
<dbReference type="PANTHER" id="PTHR30562:SF1">
    <property type="entry name" value="UVRABC SYSTEM PROTEIN C"/>
    <property type="match status" value="1"/>
</dbReference>
<evidence type="ECO:0000313" key="3">
    <source>
        <dbReference type="EMBL" id="OGG70774.1"/>
    </source>
</evidence>
<dbReference type="InterPro" id="IPR035901">
    <property type="entry name" value="GIY-YIG_endonuc_sf"/>
</dbReference>
<dbReference type="GO" id="GO:0009380">
    <property type="term" value="C:excinuclease repair complex"/>
    <property type="evidence" value="ECO:0007669"/>
    <property type="project" value="TreeGrafter"/>
</dbReference>
<dbReference type="PROSITE" id="PS50165">
    <property type="entry name" value="UVRC"/>
    <property type="match status" value="1"/>
</dbReference>
<protein>
    <recommendedName>
        <fullName evidence="5">Excinuclease ABC subunit C</fullName>
    </recommendedName>
</protein>
<dbReference type="AlphaFoldDB" id="A0A1F6EAQ9"/>
<gene>
    <name evidence="3" type="ORF">A3C20_04615</name>
</gene>
<evidence type="ECO:0000259" key="1">
    <source>
        <dbReference type="PROSITE" id="PS50164"/>
    </source>
</evidence>
<dbReference type="InterPro" id="IPR050066">
    <property type="entry name" value="UvrABC_protein_C"/>
</dbReference>
<name>A0A1F6EAQ9_9BACT</name>
<sequence length="404" mass="45456">MERTKLSKFKLPDSPGVYFFKKARKILYIGKATSLRDRVRSYFASDIVSTRGEAVARMVNEATSVAHTKTDSVLEALILEANLIKSHQPSYNAMAKDNKSFNYVVITKEDFPRVLVVRGRELFGLQATSYKLQAVFGPFTQGLALREAVKIVRKIFPFRDKCTPQTGKPCFNRQIGLCPGVCSGEISKGEYGVVIRHIRQLFSGNFKGLKRQLAKEMKAVAKAEEYEKAHTLRRQISALEHIRDVSLIRHERVSAGGGARIEAFDVAHTSGTETVAVMTVVDNGEAYKSAYRKFKIKNATNNDVAALVEALERRLAHAEWPLPRALVVDGGTAQVRVAERVLRKAGVGIPVVGVVKNERHKPERLIGERRVTEAYERDILLANSEAHRFAVEWHRKRRQRISFK</sequence>
<dbReference type="Pfam" id="PF01541">
    <property type="entry name" value="GIY-YIG"/>
    <property type="match status" value="1"/>
</dbReference>
<proteinExistence type="predicted"/>
<dbReference type="EMBL" id="MFLL01000001">
    <property type="protein sequence ID" value="OGG70774.1"/>
    <property type="molecule type" value="Genomic_DNA"/>
</dbReference>
<dbReference type="SUPFAM" id="SSF46600">
    <property type="entry name" value="C-terminal UvrC-binding domain of UvrB"/>
    <property type="match status" value="1"/>
</dbReference>
<organism evidence="3 4">
    <name type="scientific">Candidatus Kaiserbacteria bacterium RIFCSPHIGHO2_02_FULL_55_25</name>
    <dbReference type="NCBI Taxonomy" id="1798498"/>
    <lineage>
        <taxon>Bacteria</taxon>
        <taxon>Candidatus Kaiseribacteriota</taxon>
    </lineage>
</organism>
<feature type="domain" description="UvrC family homology region profile" evidence="2">
    <location>
        <begin position="212"/>
        <end position="342"/>
    </location>
</feature>
<dbReference type="PROSITE" id="PS50164">
    <property type="entry name" value="GIY_YIG"/>
    <property type="match status" value="1"/>
</dbReference>
<comment type="caution">
    <text evidence="3">The sequence shown here is derived from an EMBL/GenBank/DDBJ whole genome shotgun (WGS) entry which is preliminary data.</text>
</comment>
<dbReference type="Pfam" id="PF08459">
    <property type="entry name" value="UvrC_RNaseH_dom"/>
    <property type="match status" value="1"/>
</dbReference>
<dbReference type="InterPro" id="IPR036876">
    <property type="entry name" value="UVR_dom_sf"/>
</dbReference>
<dbReference type="GO" id="GO:0009381">
    <property type="term" value="F:excinuclease ABC activity"/>
    <property type="evidence" value="ECO:0007669"/>
    <property type="project" value="InterPro"/>
</dbReference>
<dbReference type="InterPro" id="IPR001943">
    <property type="entry name" value="UVR_dom"/>
</dbReference>
<dbReference type="PANTHER" id="PTHR30562">
    <property type="entry name" value="UVRC/OXIDOREDUCTASE"/>
    <property type="match status" value="1"/>
</dbReference>
<accession>A0A1F6EAQ9</accession>
<dbReference type="Pfam" id="PF02151">
    <property type="entry name" value="UVR"/>
    <property type="match status" value="1"/>
</dbReference>
<dbReference type="InterPro" id="IPR047296">
    <property type="entry name" value="GIY-YIG_UvrC_Cho"/>
</dbReference>
<dbReference type="InterPro" id="IPR038476">
    <property type="entry name" value="UvrC_RNase_H_dom_sf"/>
</dbReference>